<organism evidence="1 2">
    <name type="scientific">Melittangium boletus DSM 14713</name>
    <dbReference type="NCBI Taxonomy" id="1294270"/>
    <lineage>
        <taxon>Bacteria</taxon>
        <taxon>Pseudomonadati</taxon>
        <taxon>Myxococcota</taxon>
        <taxon>Myxococcia</taxon>
        <taxon>Myxococcales</taxon>
        <taxon>Cystobacterineae</taxon>
        <taxon>Archangiaceae</taxon>
        <taxon>Melittangium</taxon>
    </lineage>
</organism>
<sequence length="163" mass="17349">MSAMQPAPGALAGALGTLAVSAWEPARDALLGHPPVYAVRSLATLGARRAWGVRLSPRSALRWGLLARWLYGPAMGTLYAALRPRLPASVRLGGLTLGAAVALLEHVAFPLLRVTPPWRTWSLGEKALLDLQVMLFGVVTEAVLSRRTPPHDAKPRRVGVAGI</sequence>
<evidence type="ECO:0000313" key="2">
    <source>
        <dbReference type="Proteomes" id="UP000217289"/>
    </source>
</evidence>
<dbReference type="RefSeq" id="WP_095978188.1">
    <property type="nucleotide sequence ID" value="NZ_CP022163.1"/>
</dbReference>
<dbReference type="KEGG" id="mbd:MEBOL_003102"/>
<reference evidence="1 2" key="1">
    <citation type="submission" date="2017-06" db="EMBL/GenBank/DDBJ databases">
        <authorList>
            <person name="Kim H.J."/>
            <person name="Triplett B.A."/>
        </authorList>
    </citation>
    <scope>NUCLEOTIDE SEQUENCE [LARGE SCALE GENOMIC DNA]</scope>
    <source>
        <strain evidence="1 2">DSM 14713</strain>
    </source>
</reference>
<keyword evidence="2" id="KW-1185">Reference proteome</keyword>
<dbReference type="Proteomes" id="UP000217289">
    <property type="component" value="Chromosome"/>
</dbReference>
<name>A0A250IES5_9BACT</name>
<accession>A0A250IES5</accession>
<dbReference type="EMBL" id="CP022163">
    <property type="protein sequence ID" value="ATB29647.1"/>
    <property type="molecule type" value="Genomic_DNA"/>
</dbReference>
<dbReference type="AlphaFoldDB" id="A0A250IES5"/>
<gene>
    <name evidence="1" type="ORF">MEBOL_003102</name>
</gene>
<evidence type="ECO:0000313" key="1">
    <source>
        <dbReference type="EMBL" id="ATB29647.1"/>
    </source>
</evidence>
<proteinExistence type="predicted"/>
<dbReference type="OrthoDB" id="5515837at2"/>
<protein>
    <submittedName>
        <fullName evidence="1">Uncharacterized protein</fullName>
    </submittedName>
</protein>